<dbReference type="SUPFAM" id="SSF48498">
    <property type="entry name" value="Tetracyclin repressor-like, C-terminal domain"/>
    <property type="match status" value="1"/>
</dbReference>
<proteinExistence type="predicted"/>
<dbReference type="PANTHER" id="PTHR43479">
    <property type="entry name" value="ACREF/ENVCD OPERON REPRESSOR-RELATED"/>
    <property type="match status" value="1"/>
</dbReference>
<dbReference type="Gene3D" id="1.10.357.10">
    <property type="entry name" value="Tetracycline Repressor, domain 2"/>
    <property type="match status" value="1"/>
</dbReference>
<sequence>MPERKLTKRQEKAIETKRTIYHVALDLIKEKDYESISIEEISKKASVSVGTFYYYFSSKEEIYLCLFQEIDKRFALDIQADEKQEPTKDRLLHFFVQLAKHTSELGLHINKQLYHGNNRLFTLKPSSTWTKLQEIISQGRARQELTMDLKEEEILEYLIMLSRGIIFDWCIHNGKYPLVEVMHKYMKKTISSICK</sequence>
<dbReference type="eggNOG" id="COG1309">
    <property type="taxonomic scope" value="Bacteria"/>
</dbReference>
<evidence type="ECO:0000313" key="4">
    <source>
        <dbReference type="EMBL" id="AIG25035.1"/>
    </source>
</evidence>
<dbReference type="Proteomes" id="UP000005850">
    <property type="component" value="Chromosome"/>
</dbReference>
<protein>
    <submittedName>
        <fullName evidence="4">Transcriptional regulator, TetR family</fullName>
    </submittedName>
</protein>
<dbReference type="GO" id="GO:0003677">
    <property type="term" value="F:DNA binding"/>
    <property type="evidence" value="ECO:0007669"/>
    <property type="project" value="UniProtKB-UniRule"/>
</dbReference>
<dbReference type="SUPFAM" id="SSF46689">
    <property type="entry name" value="Homeodomain-like"/>
    <property type="match status" value="1"/>
</dbReference>
<evidence type="ECO:0000313" key="5">
    <source>
        <dbReference type="Proteomes" id="UP000005850"/>
    </source>
</evidence>
<keyword evidence="5" id="KW-1185">Reference proteome</keyword>
<dbReference type="KEGG" id="blr:BRLA_c006770"/>
<dbReference type="InterPro" id="IPR009057">
    <property type="entry name" value="Homeodomain-like_sf"/>
</dbReference>
<gene>
    <name evidence="4" type="ORF">BRLA_c006770</name>
</gene>
<dbReference type="STRING" id="1042163.BRLA_c006770"/>
<accession>A0A075R606</accession>
<dbReference type="InterPro" id="IPR036271">
    <property type="entry name" value="Tet_transcr_reg_TetR-rel_C_sf"/>
</dbReference>
<evidence type="ECO:0000259" key="3">
    <source>
        <dbReference type="PROSITE" id="PS50977"/>
    </source>
</evidence>
<feature type="domain" description="HTH tetR-type" evidence="3">
    <location>
        <begin position="14"/>
        <end position="74"/>
    </location>
</feature>
<dbReference type="PROSITE" id="PS50977">
    <property type="entry name" value="HTH_TETR_2"/>
    <property type="match status" value="1"/>
</dbReference>
<dbReference type="PANTHER" id="PTHR43479:SF11">
    <property type="entry name" value="ACREF_ENVCD OPERON REPRESSOR-RELATED"/>
    <property type="match status" value="1"/>
</dbReference>
<dbReference type="EMBL" id="CP007806">
    <property type="protein sequence ID" value="AIG25035.1"/>
    <property type="molecule type" value="Genomic_DNA"/>
</dbReference>
<dbReference type="RefSeq" id="WP_003335477.1">
    <property type="nucleotide sequence ID" value="NZ_CP007806.1"/>
</dbReference>
<dbReference type="HOGENOM" id="CLU_069356_12_7_9"/>
<keyword evidence="1 2" id="KW-0238">DNA-binding</keyword>
<evidence type="ECO:0000256" key="1">
    <source>
        <dbReference type="ARBA" id="ARBA00023125"/>
    </source>
</evidence>
<feature type="DNA-binding region" description="H-T-H motif" evidence="2">
    <location>
        <begin position="37"/>
        <end position="56"/>
    </location>
</feature>
<reference evidence="4 5" key="1">
    <citation type="journal article" date="2011" name="J. Bacteriol.">
        <title>Genome sequence of Brevibacillus laterosporus LMG 15441, a pathogen of invertebrates.</title>
        <authorList>
            <person name="Djukic M."/>
            <person name="Poehlein A."/>
            <person name="Thurmer A."/>
            <person name="Daniel R."/>
        </authorList>
    </citation>
    <scope>NUCLEOTIDE SEQUENCE [LARGE SCALE GENOMIC DNA]</scope>
    <source>
        <strain evidence="4 5">LMG 15441</strain>
    </source>
</reference>
<dbReference type="Pfam" id="PF00440">
    <property type="entry name" value="TetR_N"/>
    <property type="match status" value="1"/>
</dbReference>
<dbReference type="PRINTS" id="PR00455">
    <property type="entry name" value="HTHTETR"/>
</dbReference>
<evidence type="ECO:0000256" key="2">
    <source>
        <dbReference type="PROSITE-ProRule" id="PRU00335"/>
    </source>
</evidence>
<dbReference type="AlphaFoldDB" id="A0A075R606"/>
<name>A0A075R606_BRELA</name>
<dbReference type="InterPro" id="IPR001647">
    <property type="entry name" value="HTH_TetR"/>
</dbReference>
<organism evidence="4 5">
    <name type="scientific">Brevibacillus laterosporus LMG 15441</name>
    <dbReference type="NCBI Taxonomy" id="1042163"/>
    <lineage>
        <taxon>Bacteria</taxon>
        <taxon>Bacillati</taxon>
        <taxon>Bacillota</taxon>
        <taxon>Bacilli</taxon>
        <taxon>Bacillales</taxon>
        <taxon>Paenibacillaceae</taxon>
        <taxon>Brevibacillus</taxon>
    </lineage>
</organism>
<dbReference type="InterPro" id="IPR050624">
    <property type="entry name" value="HTH-type_Tx_Regulator"/>
</dbReference>